<dbReference type="GO" id="GO:0016491">
    <property type="term" value="F:oxidoreductase activity"/>
    <property type="evidence" value="ECO:0007669"/>
    <property type="project" value="InterPro"/>
</dbReference>
<evidence type="ECO:0008006" key="9">
    <source>
        <dbReference type="Google" id="ProtNLM"/>
    </source>
</evidence>
<accession>A0A7S4B128</accession>
<evidence type="ECO:0000259" key="7">
    <source>
        <dbReference type="Pfam" id="PF16363"/>
    </source>
</evidence>
<evidence type="ECO:0000259" key="6">
    <source>
        <dbReference type="Pfam" id="PF01593"/>
    </source>
</evidence>
<evidence type="ECO:0000313" key="8">
    <source>
        <dbReference type="EMBL" id="CAE0750276.1"/>
    </source>
</evidence>
<dbReference type="InterPro" id="IPR036291">
    <property type="entry name" value="NAD(P)-bd_dom_sf"/>
</dbReference>
<dbReference type="SUPFAM" id="SSF51905">
    <property type="entry name" value="FAD/NAD(P)-binding domain"/>
    <property type="match status" value="1"/>
</dbReference>
<reference evidence="8" key="1">
    <citation type="submission" date="2021-01" db="EMBL/GenBank/DDBJ databases">
        <authorList>
            <person name="Corre E."/>
            <person name="Pelletier E."/>
            <person name="Niang G."/>
            <person name="Scheremetjew M."/>
            <person name="Finn R."/>
            <person name="Kale V."/>
            <person name="Holt S."/>
            <person name="Cochrane G."/>
            <person name="Meng A."/>
            <person name="Brown T."/>
            <person name="Cohen L."/>
        </authorList>
    </citation>
    <scope>NUCLEOTIDE SEQUENCE</scope>
    <source>
        <strain evidence="8">CCMP645</strain>
    </source>
</reference>
<dbReference type="InterPro" id="IPR002937">
    <property type="entry name" value="Amino_oxidase"/>
</dbReference>
<keyword evidence="3" id="KW-0520">NAD</keyword>
<dbReference type="Gene3D" id="3.50.50.60">
    <property type="entry name" value="FAD/NAD(P)-binding domain"/>
    <property type="match status" value="1"/>
</dbReference>
<proteinExistence type="inferred from homology"/>
<name>A0A7S4B128_CHRCT</name>
<dbReference type="GO" id="GO:0003978">
    <property type="term" value="F:UDP-glucose 4-epimerase activity"/>
    <property type="evidence" value="ECO:0007669"/>
    <property type="project" value="InterPro"/>
</dbReference>
<keyword evidence="5" id="KW-0119">Carbohydrate metabolism</keyword>
<protein>
    <recommendedName>
        <fullName evidence="9">NAD(P)-binding domain-containing protein</fullName>
    </recommendedName>
</protein>
<evidence type="ECO:0000256" key="3">
    <source>
        <dbReference type="ARBA" id="ARBA00023027"/>
    </source>
</evidence>
<dbReference type="GO" id="GO:0006012">
    <property type="term" value="P:galactose metabolic process"/>
    <property type="evidence" value="ECO:0007669"/>
    <property type="project" value="InterPro"/>
</dbReference>
<dbReference type="Gene3D" id="3.40.50.720">
    <property type="entry name" value="NAD(P)-binding Rossmann-like Domain"/>
    <property type="match status" value="1"/>
</dbReference>
<dbReference type="Gene3D" id="3.90.25.10">
    <property type="entry name" value="UDP-galactose 4-epimerase, domain 1"/>
    <property type="match status" value="1"/>
</dbReference>
<evidence type="ECO:0000256" key="1">
    <source>
        <dbReference type="ARBA" id="ARBA00001911"/>
    </source>
</evidence>
<dbReference type="Pfam" id="PF01593">
    <property type="entry name" value="Amino_oxidase"/>
    <property type="match status" value="1"/>
</dbReference>
<gene>
    <name evidence="8" type="ORF">PCAR00345_LOCUS2861</name>
</gene>
<dbReference type="PANTHER" id="PTHR43725">
    <property type="entry name" value="UDP-GLUCOSE 4-EPIMERASE"/>
    <property type="match status" value="1"/>
</dbReference>
<comment type="similarity">
    <text evidence="2">Belongs to the NAD(P)-dependent epimerase/dehydratase family.</text>
</comment>
<dbReference type="InterPro" id="IPR016040">
    <property type="entry name" value="NAD(P)-bd_dom"/>
</dbReference>
<dbReference type="NCBIfam" id="TIGR01179">
    <property type="entry name" value="galE"/>
    <property type="match status" value="1"/>
</dbReference>
<dbReference type="EMBL" id="HBIZ01005037">
    <property type="protein sequence ID" value="CAE0750276.1"/>
    <property type="molecule type" value="Transcribed_RNA"/>
</dbReference>
<sequence>MPEEGEDEPLRGEEAVASPKEESRRWPYVCLGLFIGLCAVLLQGSTIVIPTKVERTCGGFSSLDPPPLVKRAMDSKVTNVLVTGGAGFIASHFALMLIDHRGYDVTIVDDLSRGSMETVLRLQTLAEKAKQPLHFEQLDVSQQFAMEDLMRRRKTELVVHFSGNAYVGESVDRPDDYFQNITVSTVALLRAMESASVSRLIFSSSCATFGSPDEFPITETTPQRPTNPYGMAKLQAEQAIIQHLNARKRKGMPFSAALLRYFNVIGADPQTRIGPHLRHSANKRYPRIVDAAYDVAQGLRPQLTVMGNTFPTKDGSAQRDYIHVTDLVDAHVKLMMAVKDNELLYYNVGNGNPFTVKEIVDVVRKVTGKPVPITLTPQRPGDPPILYTKPTKIMHELGWTPKYADIETMVRHGWQWREKYYSIPPAPSVDPLEHNGAAFTAETDTAPPLKDNPKIVVVGAGPTGLCAAYRLTELGYTNWELVEASPMASGLACTLQDEHAFSWDIGVHCLFSHFEFFDALLDTMLPPRDWLYHQRYSPARMRDTWIGYPVQANLWRLPEKEVIGIIADLAQKAVASKPPPPRDFRQWLDASFGKALTESFMAPYNAKVWAHPANEMNSIWVGERVATIKFDDIVSNVINKRDAPAWGPNAQFRYPMNGTGHIWLKVFEALPKANKKLNAKVTAVRTKEGDKHLEMADGSKIKYDGLLSTMPIVQLLRMTPDNPELAELAEGDNGAADHSKFKHQTVNLVGVGVEGVQVPDALNGVHWVYFPEAEYIFYRVTVLSNFSPLMVAKPYKQWSLLIEVSESKHRKVPSSSAELRKAVLDGLYHSGMLPKDARIITIWDKRLEYGYPVPYVERNMHVHAADAALRKHGIWSRGRFGSWKYEVANQDHSCMLGVDAVDSMLFGGNEAGREATFNVPNKINQQYRKYDYNFDANELARQAGRAHTFSNPPRRLLKLPQWDFVSCHCRQPDAWADRARSLMVELPSDTKWLMHSYEHCGVANVKRPMLEMLREGLDHLDRIPHGNGTHPQSGWARHLVAHYHKLPDRVVFVRGSVPDDSSAFSKEKGVASVAVQAADFHMWGSHSSELPLKLRGEFCASVWPLVQRARDFKKPCPERVVSMSNSLFVASRRRLLATPKDVWMALGALLSDAEAKPDAGALVDYAWHLLLGQPAVLQAKIMSQH</sequence>
<dbReference type="AlphaFoldDB" id="A0A7S4B128"/>
<feature type="domain" description="Amine oxidase" evidence="6">
    <location>
        <begin position="463"/>
        <end position="722"/>
    </location>
</feature>
<dbReference type="SUPFAM" id="SSF51735">
    <property type="entry name" value="NAD(P)-binding Rossmann-fold domains"/>
    <property type="match status" value="1"/>
</dbReference>
<evidence type="ECO:0000256" key="4">
    <source>
        <dbReference type="ARBA" id="ARBA00023235"/>
    </source>
</evidence>
<dbReference type="InterPro" id="IPR036188">
    <property type="entry name" value="FAD/NAD-bd_sf"/>
</dbReference>
<keyword evidence="4" id="KW-0413">Isomerase</keyword>
<dbReference type="InterPro" id="IPR005886">
    <property type="entry name" value="UDP_G4E"/>
</dbReference>
<organism evidence="8">
    <name type="scientific">Chrysotila carterae</name>
    <name type="common">Marine alga</name>
    <name type="synonym">Syracosphaera carterae</name>
    <dbReference type="NCBI Taxonomy" id="13221"/>
    <lineage>
        <taxon>Eukaryota</taxon>
        <taxon>Haptista</taxon>
        <taxon>Haptophyta</taxon>
        <taxon>Prymnesiophyceae</taxon>
        <taxon>Isochrysidales</taxon>
        <taxon>Isochrysidaceae</taxon>
        <taxon>Chrysotila</taxon>
    </lineage>
</organism>
<evidence type="ECO:0000256" key="2">
    <source>
        <dbReference type="ARBA" id="ARBA00007637"/>
    </source>
</evidence>
<evidence type="ECO:0000256" key="5">
    <source>
        <dbReference type="ARBA" id="ARBA00023277"/>
    </source>
</evidence>
<feature type="domain" description="NAD(P)-binding" evidence="7">
    <location>
        <begin position="81"/>
        <end position="411"/>
    </location>
</feature>
<dbReference type="Pfam" id="PF16363">
    <property type="entry name" value="GDP_Man_Dehyd"/>
    <property type="match status" value="1"/>
</dbReference>
<dbReference type="PANTHER" id="PTHR43725:SF53">
    <property type="entry name" value="UDP-ARABINOSE 4-EPIMERASE 1"/>
    <property type="match status" value="1"/>
</dbReference>
<comment type="cofactor">
    <cofactor evidence="1">
        <name>NAD(+)</name>
        <dbReference type="ChEBI" id="CHEBI:57540"/>
    </cofactor>
</comment>